<protein>
    <submittedName>
        <fullName evidence="16">PAS domain-containing protein</fullName>
    </submittedName>
</protein>
<evidence type="ECO:0000259" key="13">
    <source>
        <dbReference type="PROSITE" id="PS50112"/>
    </source>
</evidence>
<dbReference type="GO" id="GO:0000160">
    <property type="term" value="P:phosphorelay signal transduction system"/>
    <property type="evidence" value="ECO:0007669"/>
    <property type="project" value="UniProtKB-KW"/>
</dbReference>
<dbReference type="PANTHER" id="PTHR44757">
    <property type="entry name" value="DIGUANYLATE CYCLASE DGCP"/>
    <property type="match status" value="1"/>
</dbReference>
<evidence type="ECO:0000256" key="8">
    <source>
        <dbReference type="ARBA" id="ARBA00022840"/>
    </source>
</evidence>
<comment type="subcellular location">
    <subcellularLocation>
        <location evidence="1">Cell membrane</location>
        <topology evidence="1">Multi-pass membrane protein</topology>
    </subcellularLocation>
</comment>
<evidence type="ECO:0000256" key="3">
    <source>
        <dbReference type="ARBA" id="ARBA00022553"/>
    </source>
</evidence>
<keyword evidence="6" id="KW-0547">Nucleotide-binding</keyword>
<evidence type="ECO:0000259" key="14">
    <source>
        <dbReference type="PROSITE" id="PS50885"/>
    </source>
</evidence>
<name>A0A6I6HEW5_VARPD</name>
<feature type="domain" description="GGDEF" evidence="15">
    <location>
        <begin position="891"/>
        <end position="1026"/>
    </location>
</feature>
<dbReference type="CDD" id="cd01949">
    <property type="entry name" value="GGDEF"/>
    <property type="match status" value="1"/>
</dbReference>
<feature type="domain" description="HAMP" evidence="14">
    <location>
        <begin position="314"/>
        <end position="367"/>
    </location>
</feature>
<dbReference type="Gene3D" id="3.30.70.270">
    <property type="match status" value="1"/>
</dbReference>
<evidence type="ECO:0000256" key="1">
    <source>
        <dbReference type="ARBA" id="ARBA00004651"/>
    </source>
</evidence>
<dbReference type="Pfam" id="PF02743">
    <property type="entry name" value="dCache_1"/>
    <property type="match status" value="1"/>
</dbReference>
<dbReference type="PROSITE" id="PS50885">
    <property type="entry name" value="HAMP"/>
    <property type="match status" value="1"/>
</dbReference>
<dbReference type="GO" id="GO:0005886">
    <property type="term" value="C:plasma membrane"/>
    <property type="evidence" value="ECO:0007669"/>
    <property type="project" value="UniProtKB-SubCell"/>
</dbReference>
<dbReference type="InterPro" id="IPR029787">
    <property type="entry name" value="Nucleotide_cyclase"/>
</dbReference>
<gene>
    <name evidence="16" type="ORF">GOQ09_10010</name>
</gene>
<evidence type="ECO:0000313" key="17">
    <source>
        <dbReference type="Proteomes" id="UP000425817"/>
    </source>
</evidence>
<dbReference type="PROSITE" id="PS50887">
    <property type="entry name" value="GGDEF"/>
    <property type="match status" value="1"/>
</dbReference>
<proteinExistence type="predicted"/>
<sequence>MNTSGLRNIRLNLNTRLGIGVAAVVLAATAAIGTVALQLVKASMKASIESEEFARLSAVANTVDQKFISRRTLLETFATSVESNDFQDTQALQAFLEKHQPLHKAFSNVAFFTADGDLIASLNGAQQPGRVNIKDRPYFQKTLASKASVISEPYLNRLTGLAQIAITEPVLDPAGNVKYVISGALNLKDRNVLGELADVKFGETGYLFITSTDGVVIDHPRTELITNQPGPKGAGNPEIDRPIEGYEGAADGVNHAGVHGLYAFKRIQQTNWVIGSMYPSAEAFAPIDALERAAWVGALVLAVIAGAVALTVVSWQLRPLRYLHRHMLDVDNAALERTMPRTYPNNEIGDIARTFDELMRQRKTSEKFLRDITDNLPALVSHVDAQGRYTFVNAPLCRKLDRGAAQLIGRTAQVIGENEAVDAAVQRVLAGEAVSFESPGDARLGEQDRFFQTELIPDRDQAGLVRGYYAMTFDVTERKRIEVSLAHSEAQVRIIADNIPALVSHVDSSLRYTFVNAKVKALHKDRAMIGRSMPEVRGVEDFAVVEDSYRRALGGETVVIEKAGDPALGIGHRTFKAHYIPDQDANGVVQGVFAMTFDITDEVNIRKALTEQQKRLRDVTDNIPALVGYFDNDENCLFANVRARRMAGLDDGPLTGVDLRMAVGDTVYRQQQPYLPMVREGKAVRFPVRAPLHGKTGYFQVNLIPDKDLEGKVLGFYLMTFNITALKKAEVRQAESEMRLRTITDNLPALITYIDREEKITFANATYREWLGVEPSKILGHHISDVAGPELYLSRRHMIQRALAGERVEFEAQTLTQDGERTTRVSYVPDTGADGVTRGIFSLSLDISALKAVERKLSDLARVDTLTGLANRLAFNEFLPGAIARTQRTQSALAVLFLDIDRFKTINDTLGHATGDAVLVEYARRLLASVRATDTVARFAGDEFVVVLENLQAKEAAAAIARKIVDQIGGAPFELDGQRLRVTTSIGVAFHPASEAPATPSELLARADTALYRAKFAGRNTYGFSD</sequence>
<evidence type="ECO:0000256" key="7">
    <source>
        <dbReference type="ARBA" id="ARBA00022777"/>
    </source>
</evidence>
<dbReference type="SMART" id="SM00091">
    <property type="entry name" value="PAS"/>
    <property type="match status" value="4"/>
</dbReference>
<evidence type="ECO:0000256" key="9">
    <source>
        <dbReference type="ARBA" id="ARBA00022989"/>
    </source>
</evidence>
<evidence type="ECO:0000256" key="5">
    <source>
        <dbReference type="ARBA" id="ARBA00022692"/>
    </source>
</evidence>
<dbReference type="OrthoDB" id="8929028at2"/>
<dbReference type="SMART" id="SM00267">
    <property type="entry name" value="GGDEF"/>
    <property type="match status" value="1"/>
</dbReference>
<dbReference type="InterPro" id="IPR029151">
    <property type="entry name" value="Sensor-like_sf"/>
</dbReference>
<dbReference type="CDD" id="cd12912">
    <property type="entry name" value="PDC2_MCP_like"/>
    <property type="match status" value="1"/>
</dbReference>
<dbReference type="AlphaFoldDB" id="A0A6I6HEW5"/>
<evidence type="ECO:0000313" key="16">
    <source>
        <dbReference type="EMBL" id="QGW81904.1"/>
    </source>
</evidence>
<keyword evidence="5 12" id="KW-0812">Transmembrane</keyword>
<dbReference type="InterPro" id="IPR003660">
    <property type="entry name" value="HAMP_dom"/>
</dbReference>
<dbReference type="CDD" id="cd12914">
    <property type="entry name" value="PDC1_DGC_like"/>
    <property type="match status" value="1"/>
</dbReference>
<evidence type="ECO:0000256" key="11">
    <source>
        <dbReference type="ARBA" id="ARBA00023136"/>
    </source>
</evidence>
<dbReference type="InterPro" id="IPR033479">
    <property type="entry name" value="dCache_1"/>
</dbReference>
<keyword evidence="11 12" id="KW-0472">Membrane</keyword>
<dbReference type="EMBL" id="CP046622">
    <property type="protein sequence ID" value="QGW81904.1"/>
    <property type="molecule type" value="Genomic_DNA"/>
</dbReference>
<dbReference type="FunFam" id="3.30.70.270:FF:000001">
    <property type="entry name" value="Diguanylate cyclase domain protein"/>
    <property type="match status" value="1"/>
</dbReference>
<dbReference type="Gene3D" id="6.10.340.10">
    <property type="match status" value="1"/>
</dbReference>
<dbReference type="PROSITE" id="PS50112">
    <property type="entry name" value="PAS"/>
    <property type="match status" value="1"/>
</dbReference>
<evidence type="ECO:0000256" key="4">
    <source>
        <dbReference type="ARBA" id="ARBA00022679"/>
    </source>
</evidence>
<keyword evidence="10" id="KW-0902">Two-component regulatory system</keyword>
<dbReference type="InterPro" id="IPR043128">
    <property type="entry name" value="Rev_trsase/Diguanyl_cyclase"/>
</dbReference>
<accession>A0A6I6HEW5</accession>
<feature type="transmembrane region" description="Helical" evidence="12">
    <location>
        <begin position="20"/>
        <end position="40"/>
    </location>
</feature>
<dbReference type="Pfam" id="PF00990">
    <property type="entry name" value="GGDEF"/>
    <property type="match status" value="1"/>
</dbReference>
<dbReference type="InterPro" id="IPR013656">
    <property type="entry name" value="PAS_4"/>
</dbReference>
<evidence type="ECO:0000256" key="2">
    <source>
        <dbReference type="ARBA" id="ARBA00022475"/>
    </source>
</evidence>
<keyword evidence="9 12" id="KW-1133">Transmembrane helix</keyword>
<evidence type="ECO:0000256" key="12">
    <source>
        <dbReference type="SAM" id="Phobius"/>
    </source>
</evidence>
<dbReference type="InterPro" id="IPR052155">
    <property type="entry name" value="Biofilm_reg_signaling"/>
</dbReference>
<dbReference type="Proteomes" id="UP000425817">
    <property type="component" value="Chromosome"/>
</dbReference>
<evidence type="ECO:0000259" key="15">
    <source>
        <dbReference type="PROSITE" id="PS50887"/>
    </source>
</evidence>
<dbReference type="GO" id="GO:0016301">
    <property type="term" value="F:kinase activity"/>
    <property type="evidence" value="ECO:0007669"/>
    <property type="project" value="UniProtKB-KW"/>
</dbReference>
<dbReference type="NCBIfam" id="TIGR00254">
    <property type="entry name" value="GGDEF"/>
    <property type="match status" value="1"/>
</dbReference>
<dbReference type="Gene3D" id="3.30.450.20">
    <property type="entry name" value="PAS domain"/>
    <property type="match status" value="5"/>
</dbReference>
<dbReference type="SMART" id="SM00304">
    <property type="entry name" value="HAMP"/>
    <property type="match status" value="1"/>
</dbReference>
<reference evidence="16 17" key="1">
    <citation type="submission" date="2019-12" db="EMBL/GenBank/DDBJ databases">
        <title>Hybrid Genome Assemblies of two High G+C Isolates from Undergraduate Microbiology Courses.</title>
        <authorList>
            <person name="Ne Ville C.J."/>
            <person name="Enright D."/>
            <person name="Hernandez I."/>
            <person name="Dodsworth J."/>
            <person name="Orwin P.M."/>
        </authorList>
    </citation>
    <scope>NUCLEOTIDE SEQUENCE [LARGE SCALE GENOMIC DNA]</scope>
    <source>
        <strain evidence="16 17">CSUSB</strain>
    </source>
</reference>
<feature type="domain" description="PAS" evidence="13">
    <location>
        <begin position="736"/>
        <end position="806"/>
    </location>
</feature>
<keyword evidence="2" id="KW-1003">Cell membrane</keyword>
<dbReference type="InterPro" id="IPR000014">
    <property type="entry name" value="PAS"/>
</dbReference>
<dbReference type="PANTHER" id="PTHR44757:SF2">
    <property type="entry name" value="BIOFILM ARCHITECTURE MAINTENANCE PROTEIN MBAA"/>
    <property type="match status" value="1"/>
</dbReference>
<keyword evidence="3" id="KW-0597">Phosphoprotein</keyword>
<evidence type="ECO:0000256" key="10">
    <source>
        <dbReference type="ARBA" id="ARBA00023012"/>
    </source>
</evidence>
<dbReference type="SUPFAM" id="SSF55785">
    <property type="entry name" value="PYP-like sensor domain (PAS domain)"/>
    <property type="match status" value="4"/>
</dbReference>
<dbReference type="InterPro" id="IPR035965">
    <property type="entry name" value="PAS-like_dom_sf"/>
</dbReference>
<dbReference type="GO" id="GO:0005524">
    <property type="term" value="F:ATP binding"/>
    <property type="evidence" value="ECO:0007669"/>
    <property type="project" value="UniProtKB-KW"/>
</dbReference>
<keyword evidence="7" id="KW-0418">Kinase</keyword>
<dbReference type="CDD" id="cd00130">
    <property type="entry name" value="PAS"/>
    <property type="match status" value="1"/>
</dbReference>
<dbReference type="SUPFAM" id="SSF55073">
    <property type="entry name" value="Nucleotide cyclase"/>
    <property type="match status" value="1"/>
</dbReference>
<dbReference type="SUPFAM" id="SSF103190">
    <property type="entry name" value="Sensory domain-like"/>
    <property type="match status" value="1"/>
</dbReference>
<dbReference type="InterPro" id="IPR000160">
    <property type="entry name" value="GGDEF_dom"/>
</dbReference>
<keyword evidence="8" id="KW-0067">ATP-binding</keyword>
<organism evidence="16 17">
    <name type="scientific">Variovorax paradoxus</name>
    <dbReference type="NCBI Taxonomy" id="34073"/>
    <lineage>
        <taxon>Bacteria</taxon>
        <taxon>Pseudomonadati</taxon>
        <taxon>Pseudomonadota</taxon>
        <taxon>Betaproteobacteria</taxon>
        <taxon>Burkholderiales</taxon>
        <taxon>Comamonadaceae</taxon>
        <taxon>Variovorax</taxon>
    </lineage>
</organism>
<dbReference type="Pfam" id="PF08448">
    <property type="entry name" value="PAS_4"/>
    <property type="match status" value="4"/>
</dbReference>
<keyword evidence="4" id="KW-0808">Transferase</keyword>
<dbReference type="NCBIfam" id="TIGR00229">
    <property type="entry name" value="sensory_box"/>
    <property type="match status" value="1"/>
</dbReference>
<evidence type="ECO:0000256" key="6">
    <source>
        <dbReference type="ARBA" id="ARBA00022741"/>
    </source>
</evidence>
<feature type="transmembrane region" description="Helical" evidence="12">
    <location>
        <begin position="293"/>
        <end position="317"/>
    </location>
</feature>